<gene>
    <name evidence="1" type="ORF">PBRA_007250</name>
    <name evidence="2" type="ORF">PLBR_LOCUS3202</name>
</gene>
<dbReference type="AlphaFoldDB" id="A0A0G4IW94"/>
<sequence length="242" mass="26885">MADSWPRLPSRPFGLDPGLRDRVLLVREHHLQRLRQRCRLDRERSYATEMTAPTANPLLVSACDTPSRSATARALCQNDRRTSFIVAMNRKWNQGVRSRDAANRFTRSTICHSGTQYADLVASYMLGTGGNPVERMRIGVADRDFQGALTHDIWTSTVGSRSWTEIRDADRADVMGRQLHDLAGIAQAVALEDIRQAMTVIVGHLSLASDVEPVAQSRHGPSRITNRRQALDGENCPAAGRS</sequence>
<protein>
    <submittedName>
        <fullName evidence="1">Uncharacterized protein</fullName>
    </submittedName>
</protein>
<evidence type="ECO:0000313" key="3">
    <source>
        <dbReference type="Proteomes" id="UP000039324"/>
    </source>
</evidence>
<reference evidence="1 3" key="1">
    <citation type="submission" date="2015-02" db="EMBL/GenBank/DDBJ databases">
        <authorList>
            <person name="Chooi Y.-H."/>
        </authorList>
    </citation>
    <scope>NUCLEOTIDE SEQUENCE [LARGE SCALE GENOMIC DNA]</scope>
    <source>
        <strain evidence="1">E3</strain>
    </source>
</reference>
<evidence type="ECO:0000313" key="4">
    <source>
        <dbReference type="Proteomes" id="UP000290189"/>
    </source>
</evidence>
<organism evidence="1 3">
    <name type="scientific">Plasmodiophora brassicae</name>
    <name type="common">Clubroot disease agent</name>
    <dbReference type="NCBI Taxonomy" id="37360"/>
    <lineage>
        <taxon>Eukaryota</taxon>
        <taxon>Sar</taxon>
        <taxon>Rhizaria</taxon>
        <taxon>Endomyxa</taxon>
        <taxon>Phytomyxea</taxon>
        <taxon>Plasmodiophorida</taxon>
        <taxon>Plasmodiophoridae</taxon>
        <taxon>Plasmodiophora</taxon>
    </lineage>
</organism>
<keyword evidence="2" id="KW-0496">Mitochondrion</keyword>
<geneLocation type="mitochondrion" evidence="2"/>
<dbReference type="EMBL" id="OVEO01000005">
    <property type="protein sequence ID" value="SPQ95987.1"/>
    <property type="molecule type" value="Genomic_DNA"/>
</dbReference>
<keyword evidence="3" id="KW-1185">Reference proteome</keyword>
<accession>A0A0G4IW94</accession>
<evidence type="ECO:0000313" key="1">
    <source>
        <dbReference type="EMBL" id="CEO99517.1"/>
    </source>
</evidence>
<dbReference type="Proteomes" id="UP000290189">
    <property type="component" value="Unassembled WGS sequence"/>
</dbReference>
<dbReference type="EMBL" id="CDSF01000091">
    <property type="protein sequence ID" value="CEO99517.1"/>
    <property type="molecule type" value="Genomic_DNA"/>
</dbReference>
<dbReference type="Proteomes" id="UP000039324">
    <property type="component" value="Unassembled WGS sequence"/>
</dbReference>
<proteinExistence type="predicted"/>
<reference evidence="2 4" key="2">
    <citation type="submission" date="2018-03" db="EMBL/GenBank/DDBJ databases">
        <authorList>
            <person name="Fogelqvist J."/>
        </authorList>
    </citation>
    <scope>NUCLEOTIDE SEQUENCE [LARGE SCALE GENOMIC DNA]</scope>
</reference>
<evidence type="ECO:0000313" key="2">
    <source>
        <dbReference type="EMBL" id="SPQ95987.1"/>
    </source>
</evidence>
<name>A0A0G4IW94_PLABS</name>